<dbReference type="PANTHER" id="PTHR38932:SF1">
    <property type="entry name" value="DUF4005 DOMAIN-CONTAINING PROTEIN"/>
    <property type="match status" value="1"/>
</dbReference>
<feature type="compositionally biased region" description="Polar residues" evidence="1">
    <location>
        <begin position="255"/>
        <end position="273"/>
    </location>
</feature>
<reference evidence="3" key="2">
    <citation type="submission" date="2025-08" db="UniProtKB">
        <authorList>
            <consortium name="RefSeq"/>
        </authorList>
    </citation>
    <scope>IDENTIFICATION</scope>
    <source>
        <tissue evidence="3">Whole plant</tissue>
    </source>
</reference>
<protein>
    <submittedName>
        <fullName evidence="3">Uncharacterized protein LOC107466579</fullName>
    </submittedName>
</protein>
<sequence>MDFGEIPNHNGNPPPVVGDCSIHGGGKATLTGPPFQIGWPKVKRCQIPNGTWCHTDWTPPPPPPRNHLIGGRLSPKPHISFIHSFIQFNSSLFNHQQTMNSPTNKTMYPRVKVRHQVHKNEEEDDDGDARNPRLKVFIPSCLRPPSSPSPYASCYASPASTCPPSPSASVVRKKNVSKPSSMVNAPKCYVPPVSSPRVQINEAFQDCSLSSDSGSTGPEKDDSIDENKINTRACRVHRPRAVISSPYNDRLFGSRNETSNGSSSPLKNGTPPQNRHAHCNCKAKSHEDADNPLNTRKSKEPDSNGTIDPVGKKKVHHGSIKSENVNRIWRY</sequence>
<accession>A0A6P4BER6</accession>
<reference evidence="2" key="1">
    <citation type="journal article" date="2016" name="Nat. Genet.">
        <title>The genome sequences of Arachis duranensis and Arachis ipaensis, the diploid ancestors of cultivated peanut.</title>
        <authorList>
            <person name="Bertioli D.J."/>
            <person name="Cannon S.B."/>
            <person name="Froenicke L."/>
            <person name="Huang G."/>
            <person name="Farmer A.D."/>
            <person name="Cannon E.K."/>
            <person name="Liu X."/>
            <person name="Gao D."/>
            <person name="Clevenger J."/>
            <person name="Dash S."/>
            <person name="Ren L."/>
            <person name="Moretzsohn M.C."/>
            <person name="Shirasawa K."/>
            <person name="Huang W."/>
            <person name="Vidigal B."/>
            <person name="Abernathy B."/>
            <person name="Chu Y."/>
            <person name="Niederhuth C.E."/>
            <person name="Umale P."/>
            <person name="Araujo A.C."/>
            <person name="Kozik A."/>
            <person name="Kim K.D."/>
            <person name="Burow M.D."/>
            <person name="Varshney R.K."/>
            <person name="Wang X."/>
            <person name="Zhang X."/>
            <person name="Barkley N."/>
            <person name="Guimaraes P.M."/>
            <person name="Isobe S."/>
            <person name="Guo B."/>
            <person name="Liao B."/>
            <person name="Stalker H.T."/>
            <person name="Schmitz R.J."/>
            <person name="Scheffler B.E."/>
            <person name="Leal-Bertioli S.C."/>
            <person name="Xun X."/>
            <person name="Jackson S.A."/>
            <person name="Michelmore R."/>
            <person name="Ozias-Akins P."/>
        </authorList>
    </citation>
    <scope>NUCLEOTIDE SEQUENCE [LARGE SCALE GENOMIC DNA]</scope>
    <source>
        <strain evidence="2">cv. V14167</strain>
    </source>
</reference>
<proteinExistence type="predicted"/>
<evidence type="ECO:0000313" key="3">
    <source>
        <dbReference type="RefSeq" id="XP_015941064.2"/>
    </source>
</evidence>
<dbReference type="AlphaFoldDB" id="A0A6P4BER6"/>
<evidence type="ECO:0000256" key="1">
    <source>
        <dbReference type="SAM" id="MobiDB-lite"/>
    </source>
</evidence>
<feature type="region of interest" description="Disordered" evidence="1">
    <location>
        <begin position="1"/>
        <end position="24"/>
    </location>
</feature>
<keyword evidence="2" id="KW-1185">Reference proteome</keyword>
<dbReference type="RefSeq" id="XP_015941064.2">
    <property type="nucleotide sequence ID" value="XM_016085578.3"/>
</dbReference>
<name>A0A6P4BER6_ARADU</name>
<feature type="compositionally biased region" description="Basic and acidic residues" evidence="1">
    <location>
        <begin position="218"/>
        <end position="229"/>
    </location>
</feature>
<dbReference type="Proteomes" id="UP000515211">
    <property type="component" value="Chromosome 9"/>
</dbReference>
<dbReference type="GeneID" id="107466579"/>
<feature type="region of interest" description="Disordered" evidence="1">
    <location>
        <begin position="207"/>
        <end position="232"/>
    </location>
</feature>
<dbReference type="PANTHER" id="PTHR38932">
    <property type="entry name" value="BNAC03G64660D PROTEIN"/>
    <property type="match status" value="1"/>
</dbReference>
<feature type="region of interest" description="Disordered" evidence="1">
    <location>
        <begin position="245"/>
        <end position="331"/>
    </location>
</feature>
<gene>
    <name evidence="3" type="primary">LOC107466579</name>
</gene>
<feature type="region of interest" description="Disordered" evidence="1">
    <location>
        <begin position="161"/>
        <end position="191"/>
    </location>
</feature>
<organism evidence="2 3">
    <name type="scientific">Arachis duranensis</name>
    <name type="common">Wild peanut</name>
    <dbReference type="NCBI Taxonomy" id="130453"/>
    <lineage>
        <taxon>Eukaryota</taxon>
        <taxon>Viridiplantae</taxon>
        <taxon>Streptophyta</taxon>
        <taxon>Embryophyta</taxon>
        <taxon>Tracheophyta</taxon>
        <taxon>Spermatophyta</taxon>
        <taxon>Magnoliopsida</taxon>
        <taxon>eudicotyledons</taxon>
        <taxon>Gunneridae</taxon>
        <taxon>Pentapetalae</taxon>
        <taxon>rosids</taxon>
        <taxon>fabids</taxon>
        <taxon>Fabales</taxon>
        <taxon>Fabaceae</taxon>
        <taxon>Papilionoideae</taxon>
        <taxon>50 kb inversion clade</taxon>
        <taxon>dalbergioids sensu lato</taxon>
        <taxon>Dalbergieae</taxon>
        <taxon>Pterocarpus clade</taxon>
        <taxon>Arachis</taxon>
    </lineage>
</organism>
<dbReference type="KEGG" id="adu:107466579"/>
<evidence type="ECO:0000313" key="2">
    <source>
        <dbReference type="Proteomes" id="UP000515211"/>
    </source>
</evidence>
<feature type="compositionally biased region" description="Polar residues" evidence="1">
    <location>
        <begin position="207"/>
        <end position="216"/>
    </location>
</feature>